<dbReference type="InterPro" id="IPR018159">
    <property type="entry name" value="Spectrin/alpha-actinin"/>
</dbReference>
<keyword evidence="7" id="KW-0677">Repeat</keyword>
<dbReference type="SUPFAM" id="SSF48726">
    <property type="entry name" value="Immunoglobulin"/>
    <property type="match status" value="1"/>
</dbReference>
<dbReference type="GO" id="GO:0005085">
    <property type="term" value="F:guanyl-nucleotide exchange factor activity"/>
    <property type="evidence" value="ECO:0007669"/>
    <property type="project" value="UniProtKB-KW"/>
</dbReference>
<dbReference type="InterPro" id="IPR035899">
    <property type="entry name" value="DBL_dom_sf"/>
</dbReference>
<dbReference type="SUPFAM" id="SSF56112">
    <property type="entry name" value="Protein kinase-like (PK-like)"/>
    <property type="match status" value="1"/>
</dbReference>
<gene>
    <name evidence="18" type="ORF">APLA_LOCUS16816</name>
</gene>
<reference evidence="18 19" key="1">
    <citation type="submission" date="2020-04" db="EMBL/GenBank/DDBJ databases">
        <authorList>
            <person name="Wallbank WR R."/>
            <person name="Pardo Diaz C."/>
            <person name="Kozak K."/>
            <person name="Martin S."/>
            <person name="Jiggins C."/>
            <person name="Moest M."/>
            <person name="Warren A I."/>
            <person name="Byers J.R.P. K."/>
            <person name="Montejo-Kovacevich G."/>
            <person name="Yen C E."/>
        </authorList>
    </citation>
    <scope>NUCLEOTIDE SEQUENCE [LARGE SCALE GENOMIC DNA]</scope>
</reference>
<proteinExistence type="inferred from homology"/>
<comment type="subcellular location">
    <subcellularLocation>
        <location evidence="1">Cytoplasm</location>
    </subcellularLocation>
</comment>
<evidence type="ECO:0000256" key="10">
    <source>
        <dbReference type="PROSITE-ProRule" id="PRU10141"/>
    </source>
</evidence>
<dbReference type="InterPro" id="IPR036179">
    <property type="entry name" value="Ig-like_dom_sf"/>
</dbReference>
<dbReference type="SUPFAM" id="SSF46966">
    <property type="entry name" value="Spectrin repeat"/>
    <property type="match status" value="5"/>
</dbReference>
<protein>
    <recommendedName>
        <fullName evidence="20">Non-specific serine/threonine protein kinase</fullName>
    </recommendedName>
</protein>
<feature type="domain" description="DH" evidence="14">
    <location>
        <begin position="1268"/>
        <end position="1443"/>
    </location>
</feature>
<dbReference type="InterPro" id="IPR036865">
    <property type="entry name" value="CRAL-TRIO_dom_sf"/>
</dbReference>
<keyword evidence="5" id="KW-0597">Phosphoprotein</keyword>
<feature type="compositionally biased region" description="Polar residues" evidence="11">
    <location>
        <begin position="1939"/>
        <end position="1948"/>
    </location>
</feature>
<dbReference type="PANTHER" id="PTHR22826:SF106">
    <property type="entry name" value="TRIO, ISOFORM A"/>
    <property type="match status" value="1"/>
</dbReference>
<evidence type="ECO:0000256" key="2">
    <source>
        <dbReference type="ARBA" id="ARBA00006692"/>
    </source>
</evidence>
<dbReference type="PANTHER" id="PTHR22826">
    <property type="entry name" value="RHO GUANINE EXCHANGE FACTOR-RELATED"/>
    <property type="match status" value="1"/>
</dbReference>
<dbReference type="SMART" id="SM00516">
    <property type="entry name" value="SEC14"/>
    <property type="match status" value="1"/>
</dbReference>
<dbReference type="SMART" id="SM00150">
    <property type="entry name" value="SPEC"/>
    <property type="match status" value="7"/>
</dbReference>
<dbReference type="Proteomes" id="UP000494106">
    <property type="component" value="Unassembled WGS sequence"/>
</dbReference>
<dbReference type="InterPro" id="IPR000719">
    <property type="entry name" value="Prot_kinase_dom"/>
</dbReference>
<dbReference type="GO" id="GO:0019898">
    <property type="term" value="C:extrinsic component of membrane"/>
    <property type="evidence" value="ECO:0007669"/>
    <property type="project" value="TreeGrafter"/>
</dbReference>
<dbReference type="Pfam" id="PF23323">
    <property type="entry name" value="Spectrin_6"/>
    <property type="match status" value="1"/>
</dbReference>
<dbReference type="SUPFAM" id="SSF48065">
    <property type="entry name" value="DBL homology domain (DH-domain)"/>
    <property type="match status" value="2"/>
</dbReference>
<comment type="similarity">
    <text evidence="2">Belongs to the protein kinase superfamily. CAMK Ser/Thr protein kinase family.</text>
</comment>
<dbReference type="SUPFAM" id="SSF50729">
    <property type="entry name" value="PH domain-like"/>
    <property type="match status" value="2"/>
</dbReference>
<comment type="caution">
    <text evidence="18">The sequence shown here is derived from an EMBL/GenBank/DDBJ whole genome shotgun (WGS) entry which is preliminary data.</text>
</comment>
<evidence type="ECO:0000256" key="11">
    <source>
        <dbReference type="SAM" id="MobiDB-lite"/>
    </source>
</evidence>
<dbReference type="InterPro" id="IPR002017">
    <property type="entry name" value="Spectrin_repeat"/>
</dbReference>
<dbReference type="GO" id="GO:0004672">
    <property type="term" value="F:protein kinase activity"/>
    <property type="evidence" value="ECO:0007669"/>
    <property type="project" value="InterPro"/>
</dbReference>
<dbReference type="CDD" id="cd00170">
    <property type="entry name" value="SEC14"/>
    <property type="match status" value="1"/>
</dbReference>
<dbReference type="Pfam" id="PF00435">
    <property type="entry name" value="Spectrin"/>
    <property type="match status" value="2"/>
</dbReference>
<dbReference type="SMART" id="SM00325">
    <property type="entry name" value="RhoGEF"/>
    <property type="match status" value="2"/>
</dbReference>
<keyword evidence="4" id="KW-0963">Cytoplasm</keyword>
<dbReference type="PROSITE" id="PS50010">
    <property type="entry name" value="DH_2"/>
    <property type="match status" value="2"/>
</dbReference>
<dbReference type="Gene3D" id="1.20.58.60">
    <property type="match status" value="5"/>
</dbReference>
<organism evidence="18 19">
    <name type="scientific">Arctia plantaginis</name>
    <name type="common">Wood tiger moth</name>
    <name type="synonym">Phalaena plantaginis</name>
    <dbReference type="NCBI Taxonomy" id="874455"/>
    <lineage>
        <taxon>Eukaryota</taxon>
        <taxon>Metazoa</taxon>
        <taxon>Ecdysozoa</taxon>
        <taxon>Arthropoda</taxon>
        <taxon>Hexapoda</taxon>
        <taxon>Insecta</taxon>
        <taxon>Pterygota</taxon>
        <taxon>Neoptera</taxon>
        <taxon>Endopterygota</taxon>
        <taxon>Lepidoptera</taxon>
        <taxon>Glossata</taxon>
        <taxon>Ditrysia</taxon>
        <taxon>Noctuoidea</taxon>
        <taxon>Erebidae</taxon>
        <taxon>Arctiinae</taxon>
        <taxon>Arctia</taxon>
    </lineage>
</organism>
<evidence type="ECO:0000256" key="3">
    <source>
        <dbReference type="ARBA" id="ARBA00022443"/>
    </source>
</evidence>
<feature type="region of interest" description="Disordered" evidence="11">
    <location>
        <begin position="2298"/>
        <end position="2399"/>
    </location>
</feature>
<feature type="domain" description="PH" evidence="13">
    <location>
        <begin position="1461"/>
        <end position="1568"/>
    </location>
</feature>
<dbReference type="InterPro" id="IPR017441">
    <property type="entry name" value="Protein_kinase_ATP_BS"/>
</dbReference>
<dbReference type="SMART" id="SM00326">
    <property type="entry name" value="SH3"/>
    <property type="match status" value="1"/>
</dbReference>
<evidence type="ECO:0000256" key="7">
    <source>
        <dbReference type="ARBA" id="ARBA00022737"/>
    </source>
</evidence>
<feature type="compositionally biased region" description="Low complexity" evidence="11">
    <location>
        <begin position="1808"/>
        <end position="1820"/>
    </location>
</feature>
<dbReference type="GO" id="GO:0005886">
    <property type="term" value="C:plasma membrane"/>
    <property type="evidence" value="ECO:0007669"/>
    <property type="project" value="TreeGrafter"/>
</dbReference>
<dbReference type="Pfam" id="PF22697">
    <property type="entry name" value="SOS1_NGEF_PH"/>
    <property type="match status" value="2"/>
</dbReference>
<dbReference type="SUPFAM" id="SSF52087">
    <property type="entry name" value="CRAL/TRIO domain"/>
    <property type="match status" value="1"/>
</dbReference>
<dbReference type="Gene3D" id="2.30.30.40">
    <property type="entry name" value="SH3 Domains"/>
    <property type="match status" value="1"/>
</dbReference>
<evidence type="ECO:0000259" key="15">
    <source>
        <dbReference type="PROSITE" id="PS50011"/>
    </source>
</evidence>
<keyword evidence="3 9" id="KW-0728">SH3 domain</keyword>
<evidence type="ECO:0000256" key="9">
    <source>
        <dbReference type="PROSITE-ProRule" id="PRU00192"/>
    </source>
</evidence>
<dbReference type="Gene3D" id="1.10.510.10">
    <property type="entry name" value="Transferase(Phosphotransferase) domain 1"/>
    <property type="match status" value="1"/>
</dbReference>
<dbReference type="CDD" id="cd00063">
    <property type="entry name" value="FN3"/>
    <property type="match status" value="1"/>
</dbReference>
<dbReference type="InterPro" id="IPR000219">
    <property type="entry name" value="DH_dom"/>
</dbReference>
<dbReference type="InterPro" id="IPR058918">
    <property type="entry name" value="KALRN/TRIO-like_spectrin"/>
</dbReference>
<dbReference type="SUPFAM" id="SSF49265">
    <property type="entry name" value="Fibronectin type III"/>
    <property type="match status" value="1"/>
</dbReference>
<keyword evidence="10" id="KW-0547">Nucleotide-binding</keyword>
<evidence type="ECO:0000259" key="14">
    <source>
        <dbReference type="PROSITE" id="PS50010"/>
    </source>
</evidence>
<dbReference type="PROSITE" id="PS50003">
    <property type="entry name" value="PH_DOMAIN"/>
    <property type="match status" value="2"/>
</dbReference>
<keyword evidence="10" id="KW-0067">ATP-binding</keyword>
<evidence type="ECO:0000256" key="5">
    <source>
        <dbReference type="ARBA" id="ARBA00022553"/>
    </source>
</evidence>
<dbReference type="InterPro" id="IPR001251">
    <property type="entry name" value="CRAL-TRIO_dom"/>
</dbReference>
<dbReference type="CDD" id="cd00176">
    <property type="entry name" value="SPEC"/>
    <property type="match status" value="3"/>
</dbReference>
<dbReference type="InterPro" id="IPR003599">
    <property type="entry name" value="Ig_sub"/>
</dbReference>
<dbReference type="PROSITE" id="PS50835">
    <property type="entry name" value="IG_LIKE"/>
    <property type="match status" value="1"/>
</dbReference>
<sequence>MLFIEVITSYGRSPRLLQSGHCVGAAMEAGARALDVLPLLQERVAALTGGRDRRGGPIIWFPANSRRDRVAPDDYRRLLHYLISIPCDSVRSHGVTILIDMRGSAWAAIKPILKVLQEHFPASVHQALVVKPDNFWQKQRTTIGAHKYKFETTMISLEALPKVIDSSQLTPDLDGTLQYDHAQWIDLRLALEELMWQAGELLDRLDDLQEDVARADFADDVSGARRAIDAHADINKRLAKVPVDELEAQGERVLQRLEAADAACSEASGSGGEAAFHCGSPDAVRAQLSAVRSAHAHAHKLWQHKKMQLDQCFQLRLFEQDCEKMLEWIVSHRTAFLATYVEIGRSCAAAKRLQEEHARFAAACTGGGRPSVARVTTAARRLADKRHYAEAEITSLAHRLERAYKQLSAGLEERSAVLSLSVVFHHKAEAYVSAVGGWGAQCAVALQLATGQGGAPCNDPRALEQHAQRHRQLYEHMCQAYTEVHSTSKKLLYQLDHLVQVCHQTDPADMNDGTVNSAGNSGGDPAADYSSGANHVLAVIHQILGHHRALEARYHQARLKLHQRLALLLYKEDCRQVLDWLANHGEVFLQKNTGIGRNLHKARVYQKSHEHFENVAQNTYTNAEKLLAGAEELARSGECDPEEVLGVARDLEVHVAAFAARVDRRRRRLDLAVLLYTHEKELLQWLETLRSGAGVCAADDTPEAARRALEQCAQHRAASLEACGATIAQGEALLQDLRSSGDSDAASTAAVETTLERLRGTRGALEELWSDRERRLELTLQLRHFERDALEVSSQLELWGDELQRTEPPRDPQQAEQALAAHNESVARMQHATFQVVQQGQELAGAIVEASDVMASSGSDGPEAASLDPQARVQLLLDFLHDRQLDLEELAEERRARFEQCVQLGQFQKDAAQVVSWIRNGEAMLAASFSIPGTLSEAEQLKREHDQFQVAVEKTHASAVQVKYRADALRAANHYDPHTIREISEEVTERWQRLVTCAEERHKLVTASLNFYKTAEQVCSVLDSLEREYRRDEDWCGSSAAPPADEQTLQMNIDKAAQVAALIVKHGEQKEAFLKACTLARRTAETFLKYAARSAQVHGQTAAASKAHHEQTRAILDTLLAQENKVLEHWTVRKKRLEQCQQFALFERSARAAVEWIKETQERCGAAAAAAAGGVARESRERVRLLAQLADGLVEKGHPHAVQIKEWVAAVDARYAEFSGSMEGGESEPESDSGVAPSLASSHSTENDTRVEPQPTAVGDDKRRSARRKEFIMAELLQTERAYVKDLETCITCYLREMRTDPGSVPHALQGKEEIIFGNIEEIHRFHERVFLRELDKYETMPEDVGHCFVTWAREFDMYVSYCRNKPDSNAAVVQNAGDYFERVQRKKKLEHPLAAYLIKPVQRITKYQLLLKDLQACCAEGLGEIKDGLEVMLSVPKKANDAMHLSLLEGCDVPTDSLGEVVLQDSFHVWDQRQIIKKGRERRVFLFDLHLLLAKEVKDSHGKAKYIYKTKFMTSELGVTEHIEGDECKFSVWTGREPMASDCRIILKAPSLEIKQTWVRRLREVIQETYFSKALHPPPRSPARVRPTSSQRSSRDLDDTILDETENVDRNSLASFGSGNTTDSDKALVRRAAASVATVPRATSDGGGVAFARVAAGAMGTTPPPAASKQHKSRRKISLPWFRQSSVSVPHAALSRQHTIDTPSSFHARLLKVNRQRQAGPEMTWVVAEHVATGTGELSVSKGQQVEVVEACQGRSDWWVVRVPGEPPQEGAVPASVLKPQPHHQSNQKTSPSRRPLSQPCEEPLEASSSDPGAASAASPVKHRKTFSGKRWLGLRKQSQTKSDKPAGPQSPAITDKPIPLKKIPSDKKLKLPYGTVGDNGRHDDHEVGKLDEAEDEAADVELPPPMKPINNPQAVLQQPTPAAASAPVTREQHGSVALSNAASTSGRGCEEEEQPVTPGPDSFEAALKKREYVLRELVDTEEIYVSDLQLICDGYIRHAQDPNAEPCLPEGLLRDRRHRMIFGNIEAIYEWHRDKFLLELHRCVEEPELLGPLFRRFLEKRMFLYEAYCRNKPVSEYIVSEHDTYFQELRMKLGHKLQLADLLIKPIQRIQKYHLLVKKILVYSEHANAPPHVIAALREAVECTDIIPKNANMMMDVGRLQGFTGNITAQGKLLLQESMIVSDVSSSTNDRGKELHVFLFEQCIIFSEAIGKKSQFSSPNYHYKAHIQVNKMELEELDNAFIISAIEVPKKPKLSFLCRPSEATRQEWITTLSTILQLQKNFGAALENPGAYLREQLGRDPTRDPTALGDGWCGLRKTESVPPSLGTRLAPELRARSQRPHAKANTINLPTSSARDDRNNTSPTSPPHANGLSKRPWGLKLRRGGGSAGAGEPSAEGVVTELRAPELVEPATDVTVAPGAAATISCRAIATRATTSWRKTAPETRALRHGGRFAITLSPDGLATLTIHACRASDAGVYCCLISNELGGVQNSARLTVGASGAPSVPTVRAHPGGGLVVQWDEPNPAHLEYCRVGEGEWRRATETPAAANTLALEELPAGQYSFRLICSRSGAPGPASGPAACGGGGAWQREQFARRYSVEEEIGRGRTARVLAARDTGTGQRVALKQVLSGRGADAMREYRLLSRSAHGAVVRALALFAEVPRAGANTLVLEYVGGGPLLDWAAACPHLYTQQTVATHTRQLLSALEWLHSINVAHLDVRPENILVELGGAQPQLKLVDLGSAVETVEGATTGREVLPPAPAQLEFAPPECVLGRPPAPAWDAWASGVFLYVFLTGLSPFLDESIEETTANIIKCDYCFPPEHWGRVDERAHELIRGLLEPAPARRLAPRDALKDVWFEEAPATQLSATQLKTFLDRRRPAGHGNALHSLRSPNDT</sequence>
<feature type="domain" description="CRAL-TRIO" evidence="16">
    <location>
        <begin position="36"/>
        <end position="181"/>
    </location>
</feature>
<evidence type="ECO:0000313" key="19">
    <source>
        <dbReference type="Proteomes" id="UP000494106"/>
    </source>
</evidence>
<dbReference type="CDD" id="cd13240">
    <property type="entry name" value="PH1_Kalirin_Trio_like"/>
    <property type="match status" value="1"/>
</dbReference>
<dbReference type="InterPro" id="IPR011009">
    <property type="entry name" value="Kinase-like_dom_sf"/>
</dbReference>
<dbReference type="PROSITE" id="PS00107">
    <property type="entry name" value="PROTEIN_KINASE_ATP"/>
    <property type="match status" value="1"/>
</dbReference>
<dbReference type="Gene3D" id="2.30.29.30">
    <property type="entry name" value="Pleckstrin-homology domain (PH domain)/Phosphotyrosine-binding domain (PTB)"/>
    <property type="match status" value="2"/>
</dbReference>
<dbReference type="InterPro" id="IPR055251">
    <property type="entry name" value="SOS1_NGEF_PH"/>
</dbReference>
<dbReference type="InterPro" id="IPR051336">
    <property type="entry name" value="RhoGEF_Guanine_NuclExch_SF"/>
</dbReference>
<dbReference type="SMART" id="SM00233">
    <property type="entry name" value="PH"/>
    <property type="match status" value="2"/>
</dbReference>
<dbReference type="Pfam" id="PF07679">
    <property type="entry name" value="I-set"/>
    <property type="match status" value="1"/>
</dbReference>
<dbReference type="InterPro" id="IPR007110">
    <property type="entry name" value="Ig-like_dom"/>
</dbReference>
<feature type="domain" description="DH" evidence="14">
    <location>
        <begin position="1971"/>
        <end position="2156"/>
    </location>
</feature>
<evidence type="ECO:0000256" key="1">
    <source>
        <dbReference type="ARBA" id="ARBA00004496"/>
    </source>
</evidence>
<evidence type="ECO:0000259" key="16">
    <source>
        <dbReference type="PROSITE" id="PS50191"/>
    </source>
</evidence>
<keyword evidence="19" id="KW-1185">Reference proteome</keyword>
<dbReference type="Pfam" id="PF00621">
    <property type="entry name" value="RhoGEF"/>
    <property type="match status" value="2"/>
</dbReference>
<dbReference type="InterPro" id="IPR036116">
    <property type="entry name" value="FN3_sf"/>
</dbReference>
<dbReference type="InterPro" id="IPR001849">
    <property type="entry name" value="PH_domain"/>
</dbReference>
<dbReference type="CDD" id="cd00160">
    <property type="entry name" value="RhoGEF"/>
    <property type="match status" value="2"/>
</dbReference>
<dbReference type="SUPFAM" id="SSF50044">
    <property type="entry name" value="SH3-domain"/>
    <property type="match status" value="1"/>
</dbReference>
<feature type="binding site" evidence="10">
    <location>
        <position position="2628"/>
    </location>
    <ligand>
        <name>ATP</name>
        <dbReference type="ChEBI" id="CHEBI:30616"/>
    </ligand>
</feature>
<dbReference type="InterPro" id="IPR047054">
    <property type="entry name" value="Kalirin_TRIO_PH_1"/>
</dbReference>
<dbReference type="GO" id="GO:0005737">
    <property type="term" value="C:cytoplasm"/>
    <property type="evidence" value="ECO:0007669"/>
    <property type="project" value="UniProtKB-SubCell"/>
</dbReference>
<name>A0A8S1BKQ7_ARCPL</name>
<dbReference type="FunFam" id="1.20.900.10:FF:000001">
    <property type="entry name" value="Guanine nucleotide exchange factor DBS"/>
    <property type="match status" value="1"/>
</dbReference>
<dbReference type="SMART" id="SM00409">
    <property type="entry name" value="IG"/>
    <property type="match status" value="1"/>
</dbReference>
<feature type="compositionally biased region" description="Polar residues" evidence="11">
    <location>
        <begin position="1611"/>
        <end position="1623"/>
    </location>
</feature>
<evidence type="ECO:0000259" key="17">
    <source>
        <dbReference type="PROSITE" id="PS50835"/>
    </source>
</evidence>
<evidence type="ECO:0000256" key="8">
    <source>
        <dbReference type="ARBA" id="ARBA00023319"/>
    </source>
</evidence>
<feature type="domain" description="Ig-like" evidence="17">
    <location>
        <begin position="2407"/>
        <end position="2498"/>
    </location>
</feature>
<dbReference type="GO" id="GO:0005524">
    <property type="term" value="F:ATP binding"/>
    <property type="evidence" value="ECO:0007669"/>
    <property type="project" value="UniProtKB-UniRule"/>
</dbReference>
<dbReference type="InterPro" id="IPR011993">
    <property type="entry name" value="PH-like_dom_sf"/>
</dbReference>
<dbReference type="InterPro" id="IPR013098">
    <property type="entry name" value="Ig_I-set"/>
</dbReference>
<feature type="compositionally biased region" description="Polar residues" evidence="11">
    <location>
        <begin position="1784"/>
        <end position="1794"/>
    </location>
</feature>
<feature type="domain" description="Protein kinase" evidence="15">
    <location>
        <begin position="2599"/>
        <end position="2860"/>
    </location>
</feature>
<feature type="region of interest" description="Disordered" evidence="11">
    <location>
        <begin position="1919"/>
        <end position="1964"/>
    </location>
</feature>
<feature type="region of interest" description="Disordered" evidence="11">
    <location>
        <begin position="1574"/>
        <end position="1624"/>
    </location>
</feature>
<evidence type="ECO:0008006" key="20">
    <source>
        <dbReference type="Google" id="ProtNLM"/>
    </source>
</evidence>
<dbReference type="Gene3D" id="2.60.40.10">
    <property type="entry name" value="Immunoglobulins"/>
    <property type="match status" value="1"/>
</dbReference>
<dbReference type="PROSITE" id="PS50191">
    <property type="entry name" value="CRAL_TRIO"/>
    <property type="match status" value="1"/>
</dbReference>
<keyword evidence="6" id="KW-0344">Guanine-nucleotide releasing factor</keyword>
<keyword evidence="8" id="KW-0393">Immunoglobulin domain</keyword>
<dbReference type="Gene3D" id="1.20.900.10">
    <property type="entry name" value="Dbl homology (DH) domain"/>
    <property type="match status" value="2"/>
</dbReference>
<feature type="domain" description="SH3" evidence="12">
    <location>
        <begin position="1720"/>
        <end position="1784"/>
    </location>
</feature>
<dbReference type="InterPro" id="IPR036028">
    <property type="entry name" value="SH3-like_dom_sf"/>
</dbReference>
<feature type="region of interest" description="Disordered" evidence="11">
    <location>
        <begin position="1220"/>
        <end position="1264"/>
    </location>
</feature>
<dbReference type="Gene3D" id="3.40.525.10">
    <property type="entry name" value="CRAL-TRIO lipid binding domain"/>
    <property type="match status" value="1"/>
</dbReference>
<dbReference type="InterPro" id="IPR013783">
    <property type="entry name" value="Ig-like_fold"/>
</dbReference>
<dbReference type="PROSITE" id="PS50002">
    <property type="entry name" value="SH3"/>
    <property type="match status" value="1"/>
</dbReference>
<accession>A0A8S1BKQ7</accession>
<dbReference type="CDD" id="cd13241">
    <property type="entry name" value="PH2_Kalirin_Trio_p63RhoGEF"/>
    <property type="match status" value="1"/>
</dbReference>
<dbReference type="OrthoDB" id="10256089at2759"/>
<dbReference type="GO" id="GO:0007411">
    <property type="term" value="P:axon guidance"/>
    <property type="evidence" value="ECO:0007669"/>
    <property type="project" value="TreeGrafter"/>
</dbReference>
<feature type="region of interest" description="Disordered" evidence="11">
    <location>
        <begin position="1763"/>
        <end position="1888"/>
    </location>
</feature>
<dbReference type="PROSITE" id="PS50011">
    <property type="entry name" value="PROTEIN_KINASE_DOM"/>
    <property type="match status" value="1"/>
</dbReference>
<dbReference type="Pfam" id="PF13716">
    <property type="entry name" value="CRAL_TRIO_2"/>
    <property type="match status" value="1"/>
</dbReference>
<evidence type="ECO:0000259" key="13">
    <source>
        <dbReference type="PROSITE" id="PS50003"/>
    </source>
</evidence>
<dbReference type="FunFam" id="1.20.58.60:FF:000023">
    <property type="entry name" value="Kalirin RhoGEF kinase b"/>
    <property type="match status" value="1"/>
</dbReference>
<evidence type="ECO:0000259" key="12">
    <source>
        <dbReference type="PROSITE" id="PS50002"/>
    </source>
</evidence>
<evidence type="ECO:0000256" key="4">
    <source>
        <dbReference type="ARBA" id="ARBA00022490"/>
    </source>
</evidence>
<dbReference type="InterPro" id="IPR001452">
    <property type="entry name" value="SH3_domain"/>
</dbReference>
<evidence type="ECO:0000313" key="18">
    <source>
        <dbReference type="EMBL" id="CAB3259027.1"/>
    </source>
</evidence>
<dbReference type="EMBL" id="CADEBC010000602">
    <property type="protein sequence ID" value="CAB3259027.1"/>
    <property type="molecule type" value="Genomic_DNA"/>
</dbReference>
<dbReference type="InterPro" id="IPR003961">
    <property type="entry name" value="FN3_dom"/>
</dbReference>
<dbReference type="Pfam" id="PF00069">
    <property type="entry name" value="Pkinase"/>
    <property type="match status" value="1"/>
</dbReference>
<evidence type="ECO:0000256" key="6">
    <source>
        <dbReference type="ARBA" id="ARBA00022658"/>
    </source>
</evidence>
<feature type="domain" description="PH" evidence="13">
    <location>
        <begin position="2168"/>
        <end position="2279"/>
    </location>
</feature>